<dbReference type="EMBL" id="KV425936">
    <property type="protein sequence ID" value="KZV96983.1"/>
    <property type="molecule type" value="Genomic_DNA"/>
</dbReference>
<keyword evidence="4" id="KW-1185">Reference proteome</keyword>
<feature type="domain" description="SET" evidence="2">
    <location>
        <begin position="394"/>
        <end position="602"/>
    </location>
</feature>
<sequence length="821" mass="90653">MEPNMAGPESIFRSIGLSESTLRRAMNDSRTQHMLAAATLPEEDVVAQIQRAKDQFESERRLGPGPRVPVLREHLAMSMAHWRRELQKSLTTDESIFRRTYIGFPKHSSRTPLSELAPIRLADMQVRKTHVGSYLLCRTFTLPTRLVAICAGIEDTDGVVQMLSIYNFPGALSATLETLDEILPLGTTIALREPTMKMDTSGRSAFIRVDSPTDVVFLDAKDPIILDARWRTPAAPSGLPSTADACRLRGNAHFKAERYLAASIAYTRGLRFEPPSKSLLLNRALAYLHLEYYSAALSDAELVIRDETTEGQDRVKALFRAARAYYGRAEYSCAQQLFKEVLVYEPGQVESVGWVRRCEQRMKESRDGDGAYDWAGMYKEAQDSIHLDVADWVGPVEVASMPSRGGGRGVIATRDVRVGELLMVAKPYAVGFPATTRETYLSYNLSTTEIHGRSRVELISRTIAKVMAEPSSAPLVCSLYAGPDSLPAPPTYPEPAASKLAAAAGSAQGNTATTLTNLTLVQDVDVLHIERACSFNAFGIQNISSAPKARTFDSTPSALYALPSLVNHACAGTATWACWGDVIVVRATCNLQRGEEVTMAYVNSSTYVDRAKFLSKYFGSCDCWLCAQERRDGEERCIERERLTDAFRRYTPANRTVSAARDFVKAMEATYIPGLSTAGQVRPMMQIAYGALGMALRMRAFETGQRSMYGEVATTYMQALEAVGITVIDKSLRGRLAPSDSRTTIPIAMTRAPVLEWHEATLQALGICASFYAMLDDLRAARWFKAAQWLNDAIFGGGEALFRVQYAHVFEDMNISACFNM</sequence>
<evidence type="ECO:0000256" key="1">
    <source>
        <dbReference type="PROSITE-ProRule" id="PRU00339"/>
    </source>
</evidence>
<dbReference type="InterPro" id="IPR011990">
    <property type="entry name" value="TPR-like_helical_dom_sf"/>
</dbReference>
<dbReference type="Gene3D" id="1.25.40.10">
    <property type="entry name" value="Tetratricopeptide repeat domain"/>
    <property type="match status" value="1"/>
</dbReference>
<dbReference type="InParanoid" id="A0A165KW80"/>
<dbReference type="InterPro" id="IPR046341">
    <property type="entry name" value="SET_dom_sf"/>
</dbReference>
<dbReference type="PANTHER" id="PTHR47643:SF2">
    <property type="entry name" value="TPR DOMAIN PROTEIN (AFU_ORTHOLOGUE AFUA_5G12710)"/>
    <property type="match status" value="1"/>
</dbReference>
<dbReference type="InterPro" id="IPR001214">
    <property type="entry name" value="SET_dom"/>
</dbReference>
<name>A0A165KW80_EXIGL</name>
<protein>
    <recommendedName>
        <fullName evidence="2">SET domain-containing protein</fullName>
    </recommendedName>
</protein>
<dbReference type="Pfam" id="PF00856">
    <property type="entry name" value="SET"/>
    <property type="match status" value="1"/>
</dbReference>
<gene>
    <name evidence="3" type="ORF">EXIGLDRAFT_642702</name>
</gene>
<keyword evidence="1" id="KW-0802">TPR repeat</keyword>
<dbReference type="PANTHER" id="PTHR47643">
    <property type="entry name" value="TPR DOMAIN PROTEIN (AFU_ORTHOLOGUE AFUA_5G12710)"/>
    <property type="match status" value="1"/>
</dbReference>
<reference evidence="3 4" key="1">
    <citation type="journal article" date="2016" name="Mol. Biol. Evol.">
        <title>Comparative Genomics of Early-Diverging Mushroom-Forming Fungi Provides Insights into the Origins of Lignocellulose Decay Capabilities.</title>
        <authorList>
            <person name="Nagy L.G."/>
            <person name="Riley R."/>
            <person name="Tritt A."/>
            <person name="Adam C."/>
            <person name="Daum C."/>
            <person name="Floudas D."/>
            <person name="Sun H."/>
            <person name="Yadav J.S."/>
            <person name="Pangilinan J."/>
            <person name="Larsson K.H."/>
            <person name="Matsuura K."/>
            <person name="Barry K."/>
            <person name="Labutti K."/>
            <person name="Kuo R."/>
            <person name="Ohm R.A."/>
            <person name="Bhattacharya S.S."/>
            <person name="Shirouzu T."/>
            <person name="Yoshinaga Y."/>
            <person name="Martin F.M."/>
            <person name="Grigoriev I.V."/>
            <person name="Hibbett D.S."/>
        </authorList>
    </citation>
    <scope>NUCLEOTIDE SEQUENCE [LARGE SCALE GENOMIC DNA]</scope>
    <source>
        <strain evidence="3 4">HHB12029</strain>
    </source>
</reference>
<dbReference type="OrthoDB" id="5945798at2759"/>
<dbReference type="Gene3D" id="2.170.270.10">
    <property type="entry name" value="SET domain"/>
    <property type="match status" value="1"/>
</dbReference>
<organism evidence="3 4">
    <name type="scientific">Exidia glandulosa HHB12029</name>
    <dbReference type="NCBI Taxonomy" id="1314781"/>
    <lineage>
        <taxon>Eukaryota</taxon>
        <taxon>Fungi</taxon>
        <taxon>Dikarya</taxon>
        <taxon>Basidiomycota</taxon>
        <taxon>Agaricomycotina</taxon>
        <taxon>Agaricomycetes</taxon>
        <taxon>Auriculariales</taxon>
        <taxon>Exidiaceae</taxon>
        <taxon>Exidia</taxon>
    </lineage>
</organism>
<feature type="repeat" description="TPR" evidence="1">
    <location>
        <begin position="315"/>
        <end position="348"/>
    </location>
</feature>
<evidence type="ECO:0000259" key="2">
    <source>
        <dbReference type="PROSITE" id="PS50280"/>
    </source>
</evidence>
<dbReference type="AlphaFoldDB" id="A0A165KW80"/>
<dbReference type="Proteomes" id="UP000077266">
    <property type="component" value="Unassembled WGS sequence"/>
</dbReference>
<dbReference type="InterPro" id="IPR053209">
    <property type="entry name" value="Gramillin-biosynth_MTr"/>
</dbReference>
<evidence type="ECO:0000313" key="3">
    <source>
        <dbReference type="EMBL" id="KZV96983.1"/>
    </source>
</evidence>
<dbReference type="PROSITE" id="PS50280">
    <property type="entry name" value="SET"/>
    <property type="match status" value="1"/>
</dbReference>
<dbReference type="PROSITE" id="PS50005">
    <property type="entry name" value="TPR"/>
    <property type="match status" value="1"/>
</dbReference>
<dbReference type="SUPFAM" id="SSF48452">
    <property type="entry name" value="TPR-like"/>
    <property type="match status" value="1"/>
</dbReference>
<dbReference type="SUPFAM" id="SSF82199">
    <property type="entry name" value="SET domain"/>
    <property type="match status" value="1"/>
</dbReference>
<evidence type="ECO:0000313" key="4">
    <source>
        <dbReference type="Proteomes" id="UP000077266"/>
    </source>
</evidence>
<dbReference type="SMART" id="SM00028">
    <property type="entry name" value="TPR"/>
    <property type="match status" value="2"/>
</dbReference>
<accession>A0A165KW80</accession>
<dbReference type="STRING" id="1314781.A0A165KW80"/>
<dbReference type="InterPro" id="IPR019734">
    <property type="entry name" value="TPR_rpt"/>
</dbReference>
<proteinExistence type="predicted"/>